<evidence type="ECO:0008006" key="4">
    <source>
        <dbReference type="Google" id="ProtNLM"/>
    </source>
</evidence>
<evidence type="ECO:0000313" key="2">
    <source>
        <dbReference type="EMBL" id="OBT98123.1"/>
    </source>
</evidence>
<dbReference type="EMBL" id="KV460218">
    <property type="protein sequence ID" value="OBT98123.1"/>
    <property type="molecule type" value="Genomic_DNA"/>
</dbReference>
<feature type="chain" id="PRO_5008608858" description="Peptidase metallopeptidase domain-containing protein" evidence="1">
    <location>
        <begin position="24"/>
        <end position="351"/>
    </location>
</feature>
<dbReference type="InterPro" id="IPR024079">
    <property type="entry name" value="MetalloPept_cat_dom_sf"/>
</dbReference>
<feature type="signal peptide" evidence="1">
    <location>
        <begin position="1"/>
        <end position="23"/>
    </location>
</feature>
<sequence length="351" mass="39011">MQLSKIIHGCLYAAVAFSTVVIACPDYDELPFYKALNESNLSQDELMKRWYTVIASDGPSFNPTTWPDSTLPYCFEDDNSRTQLAHIIESAWNVWQASGVNYRIDMGEYNDCPDPVNGAVPRGAKYMLVRAQNNGKMVTTVGTQIYSSGMGALMRFDPSPAIGMRDPVANMVHEIGHAWGFFHEQQRPSFWKYGEYAEAKGDKNQIKFVCENMSDYDIVDGRLDGTIDDACHSYGKAKDLGFSALEFMPMPLPFSAQLDDGDYDWKSVMLYASPIGGAVRNGAPANVYTRASDGKVIAYNKTPSQRDVSRFNAMYSEKAPYPNPCLINQGCSPKKAVFMNAKAKCKNVGKD</sequence>
<dbReference type="GeneID" id="28837229"/>
<keyword evidence="3" id="KW-1185">Reference proteome</keyword>
<dbReference type="STRING" id="342668.A0A1B8GQL0"/>
<organism evidence="2 3">
    <name type="scientific">Pseudogymnoascus verrucosus</name>
    <dbReference type="NCBI Taxonomy" id="342668"/>
    <lineage>
        <taxon>Eukaryota</taxon>
        <taxon>Fungi</taxon>
        <taxon>Dikarya</taxon>
        <taxon>Ascomycota</taxon>
        <taxon>Pezizomycotina</taxon>
        <taxon>Leotiomycetes</taxon>
        <taxon>Thelebolales</taxon>
        <taxon>Thelebolaceae</taxon>
        <taxon>Pseudogymnoascus</taxon>
    </lineage>
</organism>
<name>A0A1B8GQL0_9PEZI</name>
<dbReference type="AlphaFoldDB" id="A0A1B8GQL0"/>
<dbReference type="PROSITE" id="PS51257">
    <property type="entry name" value="PROKAR_LIPOPROTEIN"/>
    <property type="match status" value="1"/>
</dbReference>
<dbReference type="GO" id="GO:0008237">
    <property type="term" value="F:metallopeptidase activity"/>
    <property type="evidence" value="ECO:0007669"/>
    <property type="project" value="InterPro"/>
</dbReference>
<gene>
    <name evidence="2" type="ORF">VE01_03843</name>
</gene>
<evidence type="ECO:0000256" key="1">
    <source>
        <dbReference type="SAM" id="SignalP"/>
    </source>
</evidence>
<protein>
    <recommendedName>
        <fullName evidence="4">Peptidase metallopeptidase domain-containing protein</fullName>
    </recommendedName>
</protein>
<dbReference type="RefSeq" id="XP_018131856.1">
    <property type="nucleotide sequence ID" value="XM_018273325.2"/>
</dbReference>
<reference evidence="2 3" key="1">
    <citation type="submission" date="2016-03" db="EMBL/GenBank/DDBJ databases">
        <title>Comparative genomics of Pseudogymnoascus destructans, the fungus causing white-nose syndrome of bats.</title>
        <authorList>
            <person name="Palmer J.M."/>
            <person name="Drees K.P."/>
            <person name="Foster J.T."/>
            <person name="Lindner D.L."/>
        </authorList>
    </citation>
    <scope>NUCLEOTIDE SEQUENCE [LARGE SCALE GENOMIC DNA]</scope>
    <source>
        <strain evidence="2 3">UAMH 10579</strain>
    </source>
</reference>
<keyword evidence="1" id="KW-0732">Signal</keyword>
<dbReference type="Gene3D" id="3.40.390.10">
    <property type="entry name" value="Collagenase (Catalytic Domain)"/>
    <property type="match status" value="1"/>
</dbReference>
<dbReference type="OrthoDB" id="291007at2759"/>
<evidence type="ECO:0000313" key="3">
    <source>
        <dbReference type="Proteomes" id="UP000091956"/>
    </source>
</evidence>
<dbReference type="Proteomes" id="UP000091956">
    <property type="component" value="Unassembled WGS sequence"/>
</dbReference>
<reference evidence="3" key="2">
    <citation type="journal article" date="2018" name="Nat. Commun.">
        <title>Extreme sensitivity to ultraviolet light in the fungal pathogen causing white-nose syndrome of bats.</title>
        <authorList>
            <person name="Palmer J.M."/>
            <person name="Drees K.P."/>
            <person name="Foster J.T."/>
            <person name="Lindner D.L."/>
        </authorList>
    </citation>
    <scope>NUCLEOTIDE SEQUENCE [LARGE SCALE GENOMIC DNA]</scope>
    <source>
        <strain evidence="3">UAMH 10579</strain>
    </source>
</reference>
<accession>A0A1B8GQL0</accession>
<proteinExistence type="predicted"/>
<dbReference type="SUPFAM" id="SSF55486">
    <property type="entry name" value="Metalloproteases ('zincins'), catalytic domain"/>
    <property type="match status" value="1"/>
</dbReference>